<dbReference type="STRING" id="1802579.A2310_08860"/>
<protein>
    <submittedName>
        <fullName evidence="1">Uncharacterized protein</fullName>
    </submittedName>
</protein>
<proteinExistence type="predicted"/>
<comment type="caution">
    <text evidence="1">The sequence shown here is derived from an EMBL/GenBank/DDBJ whole genome shotgun (WGS) entry which is preliminary data.</text>
</comment>
<dbReference type="EMBL" id="MEUB01000060">
    <property type="protein sequence ID" value="OGC19713.1"/>
    <property type="molecule type" value="Genomic_DNA"/>
</dbReference>
<reference evidence="1 2" key="1">
    <citation type="journal article" date="2016" name="Nat. Commun.">
        <title>Thousands of microbial genomes shed light on interconnected biogeochemical processes in an aquifer system.</title>
        <authorList>
            <person name="Anantharaman K."/>
            <person name="Brown C.T."/>
            <person name="Hug L.A."/>
            <person name="Sharon I."/>
            <person name="Castelle C.J."/>
            <person name="Probst A.J."/>
            <person name="Thomas B.C."/>
            <person name="Singh A."/>
            <person name="Wilkins M.J."/>
            <person name="Karaoz U."/>
            <person name="Brodie E.L."/>
            <person name="Williams K.H."/>
            <person name="Hubbard S.S."/>
            <person name="Banfield J.F."/>
        </authorList>
    </citation>
    <scope>NUCLEOTIDE SEQUENCE [LARGE SCALE GENOMIC DNA]</scope>
</reference>
<gene>
    <name evidence="1" type="ORF">A2310_08860</name>
</gene>
<accession>A0A1F4SJ72</accession>
<organism evidence="1 2">
    <name type="scientific">candidate division WOR-1 bacterium RIFOXYB2_FULL_37_13</name>
    <dbReference type="NCBI Taxonomy" id="1802579"/>
    <lineage>
        <taxon>Bacteria</taxon>
        <taxon>Bacillati</taxon>
        <taxon>Saganbacteria</taxon>
    </lineage>
</organism>
<evidence type="ECO:0000313" key="1">
    <source>
        <dbReference type="EMBL" id="OGC19713.1"/>
    </source>
</evidence>
<dbReference type="AlphaFoldDB" id="A0A1F4SJ72"/>
<evidence type="ECO:0000313" key="2">
    <source>
        <dbReference type="Proteomes" id="UP000178417"/>
    </source>
</evidence>
<sequence>MEILGLLDSLEAIILDGFKIPMTKKTIINEEQVLILIDKIRLVIQGGSDFAKKAIDKDRGRMMANGGSSQQEPPVKNIPQQTIVSEKPTLPSDIQISPEKEKSTEIIQQAYQLAKQIREGADNYADEVLSNLELTSSRILRTIKAGRERLDKNVQGRQTPEKINV</sequence>
<dbReference type="Proteomes" id="UP000178417">
    <property type="component" value="Unassembled WGS sequence"/>
</dbReference>
<name>A0A1F4SJ72_UNCSA</name>